<accession>A0AB39T5R6</accession>
<feature type="region of interest" description="Disordered" evidence="5">
    <location>
        <begin position="306"/>
        <end position="329"/>
    </location>
</feature>
<feature type="compositionally biased region" description="Polar residues" evidence="5">
    <location>
        <begin position="306"/>
        <end position="316"/>
    </location>
</feature>
<reference evidence="7" key="1">
    <citation type="submission" date="2024-07" db="EMBL/GenBank/DDBJ databases">
        <authorList>
            <person name="Yu S.T."/>
        </authorList>
    </citation>
    <scope>NUCLEOTIDE SEQUENCE</scope>
    <source>
        <strain evidence="7">R44</strain>
    </source>
</reference>
<name>A0AB39T5R6_9ACTN</name>
<organism evidence="7">
    <name type="scientific">Streptomyces sp. R44</name>
    <dbReference type="NCBI Taxonomy" id="3238633"/>
    <lineage>
        <taxon>Bacteria</taxon>
        <taxon>Bacillati</taxon>
        <taxon>Actinomycetota</taxon>
        <taxon>Actinomycetes</taxon>
        <taxon>Kitasatosporales</taxon>
        <taxon>Streptomycetaceae</taxon>
        <taxon>Streptomyces</taxon>
    </lineage>
</organism>
<feature type="transmembrane region" description="Helical" evidence="6">
    <location>
        <begin position="37"/>
        <end position="61"/>
    </location>
</feature>
<dbReference type="GO" id="GO:0055085">
    <property type="term" value="P:transmembrane transport"/>
    <property type="evidence" value="ECO:0007669"/>
    <property type="project" value="InterPro"/>
</dbReference>
<dbReference type="Gene3D" id="1.50.10.150">
    <property type="entry name" value="Voltage-dependent anion channel"/>
    <property type="match status" value="1"/>
</dbReference>
<feature type="transmembrane region" description="Helical" evidence="6">
    <location>
        <begin position="12"/>
        <end position="31"/>
    </location>
</feature>
<keyword evidence="4 6" id="KW-0472">Membrane</keyword>
<feature type="transmembrane region" description="Helical" evidence="6">
    <location>
        <begin position="285"/>
        <end position="302"/>
    </location>
</feature>
<comment type="subcellular location">
    <subcellularLocation>
        <location evidence="1">Membrane</location>
        <topology evidence="1">Multi-pass membrane protein</topology>
    </subcellularLocation>
</comment>
<keyword evidence="2 6" id="KW-0812">Transmembrane</keyword>
<feature type="transmembrane region" description="Helical" evidence="6">
    <location>
        <begin position="251"/>
        <end position="273"/>
    </location>
</feature>
<dbReference type="Pfam" id="PF03595">
    <property type="entry name" value="SLAC1"/>
    <property type="match status" value="1"/>
</dbReference>
<dbReference type="GO" id="GO:0016020">
    <property type="term" value="C:membrane"/>
    <property type="evidence" value="ECO:0007669"/>
    <property type="project" value="UniProtKB-SubCell"/>
</dbReference>
<feature type="transmembrane region" description="Helical" evidence="6">
    <location>
        <begin position="217"/>
        <end position="239"/>
    </location>
</feature>
<feature type="transmembrane region" description="Helical" evidence="6">
    <location>
        <begin position="98"/>
        <end position="118"/>
    </location>
</feature>
<feature type="transmembrane region" description="Helical" evidence="6">
    <location>
        <begin position="190"/>
        <end position="211"/>
    </location>
</feature>
<evidence type="ECO:0000256" key="6">
    <source>
        <dbReference type="SAM" id="Phobius"/>
    </source>
</evidence>
<dbReference type="AlphaFoldDB" id="A0AB39T5R6"/>
<dbReference type="InterPro" id="IPR004695">
    <property type="entry name" value="SLAC1/Mae1/Ssu1/TehA"/>
</dbReference>
<gene>
    <name evidence="7" type="ORF">AB5J54_31705</name>
</gene>
<protein>
    <submittedName>
        <fullName evidence="7">Uncharacterized protein</fullName>
    </submittedName>
</protein>
<feature type="transmembrane region" description="Helical" evidence="6">
    <location>
        <begin position="153"/>
        <end position="170"/>
    </location>
</feature>
<dbReference type="InterPro" id="IPR038665">
    <property type="entry name" value="Voltage-dep_anion_channel_sf"/>
</dbReference>
<feature type="transmembrane region" description="Helical" evidence="6">
    <location>
        <begin position="125"/>
        <end position="147"/>
    </location>
</feature>
<sequence>MTHLGPRWAALPPAAGAGVLATGILSVGLHLTGFETVSVVALCLAVALWLLLAFDFSTLLLGDRRAWATTADTPAALTAVAASTVLGARFALLGLTPVAVSLLVLAAAAWPVLLAAVLRHLPRRAPGAAFLICVATEGLAVLSALLAPKAGDWLADAALALFLLGLLLYAEALTRFDVREVVRGAGDHWIAAGALAISALAASKLLASGVWSGGAETALRTTTFALLALALAWYALLLHGELAHRRPGYDVLRWATVFPLGMTAVASLSTATATGTTWLDTLGRALLWIAVAAWLTTAYGLTRSLTGRSRDSSGAASPTRHSSRTRRSR</sequence>
<evidence type="ECO:0000256" key="2">
    <source>
        <dbReference type="ARBA" id="ARBA00022692"/>
    </source>
</evidence>
<evidence type="ECO:0000256" key="4">
    <source>
        <dbReference type="ARBA" id="ARBA00023136"/>
    </source>
</evidence>
<dbReference type="EMBL" id="CP163444">
    <property type="protein sequence ID" value="XDQ74815.1"/>
    <property type="molecule type" value="Genomic_DNA"/>
</dbReference>
<evidence type="ECO:0000313" key="7">
    <source>
        <dbReference type="EMBL" id="XDQ74815.1"/>
    </source>
</evidence>
<keyword evidence="3 6" id="KW-1133">Transmembrane helix</keyword>
<evidence type="ECO:0000256" key="5">
    <source>
        <dbReference type="SAM" id="MobiDB-lite"/>
    </source>
</evidence>
<dbReference type="RefSeq" id="WP_369147339.1">
    <property type="nucleotide sequence ID" value="NZ_CP163444.1"/>
</dbReference>
<evidence type="ECO:0000256" key="3">
    <source>
        <dbReference type="ARBA" id="ARBA00022989"/>
    </source>
</evidence>
<evidence type="ECO:0000256" key="1">
    <source>
        <dbReference type="ARBA" id="ARBA00004141"/>
    </source>
</evidence>
<proteinExistence type="predicted"/>